<keyword evidence="3" id="KW-1185">Reference proteome</keyword>
<evidence type="ECO:0000313" key="2">
    <source>
        <dbReference type="EMBL" id="SPT69133.1"/>
    </source>
</evidence>
<gene>
    <name evidence="2" type="ORF">NCTC13093_00496</name>
</gene>
<evidence type="ECO:0000313" key="3">
    <source>
        <dbReference type="Proteomes" id="UP000250086"/>
    </source>
</evidence>
<protein>
    <submittedName>
        <fullName evidence="2">Protein of uncharacterized function (DUF3261)</fullName>
    </submittedName>
</protein>
<feature type="chain" id="PRO_5015866303" evidence="1">
    <location>
        <begin position="23"/>
        <end position="190"/>
    </location>
</feature>
<keyword evidence="1" id="KW-0732">Signal</keyword>
<reference evidence="2 3" key="1">
    <citation type="submission" date="2018-06" db="EMBL/GenBank/DDBJ databases">
        <authorList>
            <consortium name="Pathogen Informatics"/>
            <person name="Doyle S."/>
        </authorList>
    </citation>
    <scope>NUCLEOTIDE SEQUENCE [LARGE SCALE GENOMIC DNA]</scope>
    <source>
        <strain evidence="2 3">NCTC13093</strain>
    </source>
</reference>
<dbReference type="EMBL" id="UAPV01000001">
    <property type="protein sequence ID" value="SPT69133.1"/>
    <property type="molecule type" value="Genomic_DNA"/>
</dbReference>
<name>A0A2X0VGZ4_9GAMM</name>
<feature type="signal peptide" evidence="1">
    <location>
        <begin position="1"/>
        <end position="22"/>
    </location>
</feature>
<dbReference type="AlphaFoldDB" id="A0A2X0VGZ4"/>
<evidence type="ECO:0000256" key="1">
    <source>
        <dbReference type="SAM" id="SignalP"/>
    </source>
</evidence>
<organism evidence="2 3">
    <name type="scientific">Anaerobiospirillum thomasii</name>
    <dbReference type="NCBI Taxonomy" id="179995"/>
    <lineage>
        <taxon>Bacteria</taxon>
        <taxon>Pseudomonadati</taxon>
        <taxon>Pseudomonadota</taxon>
        <taxon>Gammaproteobacteria</taxon>
        <taxon>Aeromonadales</taxon>
        <taxon>Succinivibrionaceae</taxon>
        <taxon>Anaerobiospirillum</taxon>
    </lineage>
</organism>
<dbReference type="Proteomes" id="UP000250086">
    <property type="component" value="Unassembled WGS sequence"/>
</dbReference>
<accession>A0A2X0VGZ4</accession>
<dbReference type="PROSITE" id="PS50890">
    <property type="entry name" value="PUA"/>
    <property type="match status" value="1"/>
</dbReference>
<dbReference type="Pfam" id="PF11659">
    <property type="entry name" value="DUF3261"/>
    <property type="match status" value="1"/>
</dbReference>
<dbReference type="OrthoDB" id="6228084at2"/>
<proteinExistence type="predicted"/>
<sequence>MFKYLSVLGLLVLCSCSSTHNMQVKQSYFNLTDKIQLELVDFEPDIKLDFTQLLTISYGSEQQSLIAVVLSDEKELKLVGLSTMGIKLFSASYDKNTIEITKHIPIDKIPPATQVLSDIFFAFYPKELLDRKLGMGVYIEDTDTMREIKDKDGSVIERIHYINDGNKRLASKIEHLVFKYTIDIQYLEGI</sequence>
<dbReference type="PROSITE" id="PS51257">
    <property type="entry name" value="PROKAR_LIPOPROTEIN"/>
    <property type="match status" value="1"/>
</dbReference>
<dbReference type="InterPro" id="IPR021675">
    <property type="entry name" value="DUF3261"/>
</dbReference>